<feature type="signal peptide" evidence="1">
    <location>
        <begin position="1"/>
        <end position="18"/>
    </location>
</feature>
<name>A0AAD4LG36_9AGAM</name>
<reference evidence="2" key="1">
    <citation type="submission" date="2022-01" db="EMBL/GenBank/DDBJ databases">
        <title>Comparative genomics reveals a dynamic genome evolution in the ectomycorrhizal milk-cap (Lactarius) mushrooms.</title>
        <authorList>
            <consortium name="DOE Joint Genome Institute"/>
            <person name="Lebreton A."/>
            <person name="Tang N."/>
            <person name="Kuo A."/>
            <person name="LaButti K."/>
            <person name="Drula E."/>
            <person name="Barry K."/>
            <person name="Clum A."/>
            <person name="Lipzen A."/>
            <person name="Mousain D."/>
            <person name="Ng V."/>
            <person name="Wang R."/>
            <person name="Wang X."/>
            <person name="Dai Y."/>
            <person name="Henrissat B."/>
            <person name="Grigoriev I.V."/>
            <person name="Guerin-Laguette A."/>
            <person name="Yu F."/>
            <person name="Martin F.M."/>
        </authorList>
    </citation>
    <scope>NUCLEOTIDE SEQUENCE</scope>
    <source>
        <strain evidence="2">QP</strain>
    </source>
</reference>
<organism evidence="2 3">
    <name type="scientific">Lactarius akahatsu</name>
    <dbReference type="NCBI Taxonomy" id="416441"/>
    <lineage>
        <taxon>Eukaryota</taxon>
        <taxon>Fungi</taxon>
        <taxon>Dikarya</taxon>
        <taxon>Basidiomycota</taxon>
        <taxon>Agaricomycotina</taxon>
        <taxon>Agaricomycetes</taxon>
        <taxon>Russulales</taxon>
        <taxon>Russulaceae</taxon>
        <taxon>Lactarius</taxon>
    </lineage>
</organism>
<accession>A0AAD4LG36</accession>
<proteinExistence type="predicted"/>
<evidence type="ECO:0008006" key="4">
    <source>
        <dbReference type="Google" id="ProtNLM"/>
    </source>
</evidence>
<evidence type="ECO:0000313" key="2">
    <source>
        <dbReference type="EMBL" id="KAH8990357.1"/>
    </source>
</evidence>
<protein>
    <recommendedName>
        <fullName evidence="4">Secreted protein</fullName>
    </recommendedName>
</protein>
<comment type="caution">
    <text evidence="2">The sequence shown here is derived from an EMBL/GenBank/DDBJ whole genome shotgun (WGS) entry which is preliminary data.</text>
</comment>
<keyword evidence="3" id="KW-1185">Reference proteome</keyword>
<sequence>MTLAFLWEVAILVPTIYQYRTPRTNLAYSVMSQPDLHHEVTLNFSAAFHKDSVPVLSLVLCLNMRLNSALVCTHDRITVLIGVSIPPFFRSSGDQA</sequence>
<evidence type="ECO:0000313" key="3">
    <source>
        <dbReference type="Proteomes" id="UP001201163"/>
    </source>
</evidence>
<gene>
    <name evidence="2" type="ORF">EDB92DRAFT_1866147</name>
</gene>
<keyword evidence="1" id="KW-0732">Signal</keyword>
<evidence type="ECO:0000256" key="1">
    <source>
        <dbReference type="SAM" id="SignalP"/>
    </source>
</evidence>
<feature type="chain" id="PRO_5042292356" description="Secreted protein" evidence="1">
    <location>
        <begin position="19"/>
        <end position="96"/>
    </location>
</feature>
<dbReference type="AlphaFoldDB" id="A0AAD4LG36"/>
<dbReference type="Proteomes" id="UP001201163">
    <property type="component" value="Unassembled WGS sequence"/>
</dbReference>
<dbReference type="EMBL" id="JAKELL010000031">
    <property type="protein sequence ID" value="KAH8990357.1"/>
    <property type="molecule type" value="Genomic_DNA"/>
</dbReference>